<keyword evidence="1" id="KW-0805">Transcription regulation</keyword>
<dbReference type="PROSITE" id="PS01124">
    <property type="entry name" value="HTH_ARAC_FAMILY_2"/>
    <property type="match status" value="1"/>
</dbReference>
<accession>A0ABT2PL81</accession>
<reference evidence="5 6" key="1">
    <citation type="submission" date="2022-09" db="EMBL/GenBank/DDBJ databases">
        <title>Draft genome of isolate Be4.</title>
        <authorList>
            <person name="Sanchez-Castro I."/>
            <person name="Martinez-Rodriguez P."/>
            <person name="Descostes M."/>
            <person name="Merroun M."/>
        </authorList>
    </citation>
    <scope>NUCLEOTIDE SEQUENCE [LARGE SCALE GENOMIC DNA]</scope>
    <source>
        <strain evidence="5 6">Be4</strain>
    </source>
</reference>
<comment type="caution">
    <text evidence="5">The sequence shown here is derived from an EMBL/GenBank/DDBJ whole genome shotgun (WGS) entry which is preliminary data.</text>
</comment>
<evidence type="ECO:0000256" key="1">
    <source>
        <dbReference type="ARBA" id="ARBA00023015"/>
    </source>
</evidence>
<dbReference type="SUPFAM" id="SSF46689">
    <property type="entry name" value="Homeodomain-like"/>
    <property type="match status" value="1"/>
</dbReference>
<dbReference type="InterPro" id="IPR018060">
    <property type="entry name" value="HTH_AraC"/>
</dbReference>
<dbReference type="EMBL" id="JAODYH010000004">
    <property type="protein sequence ID" value="MCT9811236.1"/>
    <property type="molecule type" value="Genomic_DNA"/>
</dbReference>
<dbReference type="PANTHER" id="PTHR47894:SF4">
    <property type="entry name" value="HTH-TYPE TRANSCRIPTIONAL REGULATOR GADX"/>
    <property type="match status" value="1"/>
</dbReference>
<proteinExistence type="predicted"/>
<dbReference type="Gene3D" id="1.10.10.60">
    <property type="entry name" value="Homeodomain-like"/>
    <property type="match status" value="1"/>
</dbReference>
<feature type="domain" description="HTH araC/xylS-type" evidence="4">
    <location>
        <begin position="233"/>
        <end position="331"/>
    </location>
</feature>
<dbReference type="SMART" id="SM00342">
    <property type="entry name" value="HTH_ARAC"/>
    <property type="match status" value="1"/>
</dbReference>
<keyword evidence="2" id="KW-0238">DNA-binding</keyword>
<dbReference type="InterPro" id="IPR032687">
    <property type="entry name" value="AraC-type_N"/>
</dbReference>
<dbReference type="Proteomes" id="UP001525968">
    <property type="component" value="Unassembled WGS sequence"/>
</dbReference>
<keyword evidence="3" id="KW-0804">Transcription</keyword>
<dbReference type="PANTHER" id="PTHR47894">
    <property type="entry name" value="HTH-TYPE TRANSCRIPTIONAL REGULATOR GADX"/>
    <property type="match status" value="1"/>
</dbReference>
<protein>
    <submittedName>
        <fullName evidence="5">AraC family transcriptional regulator</fullName>
    </submittedName>
</protein>
<evidence type="ECO:0000256" key="2">
    <source>
        <dbReference type="ARBA" id="ARBA00023125"/>
    </source>
</evidence>
<evidence type="ECO:0000259" key="4">
    <source>
        <dbReference type="PROSITE" id="PS01124"/>
    </source>
</evidence>
<gene>
    <name evidence="5" type="ORF">N0K08_11365</name>
</gene>
<dbReference type="RefSeq" id="WP_261500446.1">
    <property type="nucleotide sequence ID" value="NZ_JAODYH010000004.1"/>
</dbReference>
<dbReference type="Pfam" id="PF12625">
    <property type="entry name" value="Arabinose_bd"/>
    <property type="match status" value="1"/>
</dbReference>
<name>A0ABT2PL81_9BURK</name>
<dbReference type="Pfam" id="PF12833">
    <property type="entry name" value="HTH_18"/>
    <property type="match status" value="1"/>
</dbReference>
<keyword evidence="6" id="KW-1185">Reference proteome</keyword>
<evidence type="ECO:0000313" key="6">
    <source>
        <dbReference type="Proteomes" id="UP001525968"/>
    </source>
</evidence>
<organism evidence="5 6">
    <name type="scientific">Acidovorax bellezanensis</name>
    <dbReference type="NCBI Taxonomy" id="2976702"/>
    <lineage>
        <taxon>Bacteria</taxon>
        <taxon>Pseudomonadati</taxon>
        <taxon>Pseudomonadota</taxon>
        <taxon>Betaproteobacteria</taxon>
        <taxon>Burkholderiales</taxon>
        <taxon>Comamonadaceae</taxon>
        <taxon>Acidovorax</taxon>
    </lineage>
</organism>
<dbReference type="InterPro" id="IPR009057">
    <property type="entry name" value="Homeodomain-like_sf"/>
</dbReference>
<sequence>MTPRIRSISLSKYANVVQELGMDPLRMLRQAGLDQICLNSPDLLVPETAFAQLLETSSAQTSGAALGLLMGSRWRLSDFGQISLLLQHQASLATLMRTLKDYQHLISSTITTEIVVQERISIIQLQLHTERDTPGRHPMELGITALLSLCRHQLGKDWNPMGVHFTHAPPASSAHHRRVLGCDTVFASDFDGIVVSNQDLQRLDPEHDSRMEDHARQLIDVHAPRPSARSVEQQVHSTIQSLLPHGRHSIAQVAGALGCTSRSLQRQLENSQTSFQETLDAVRSQAAIRALKNPDLSVSEAAALSGFMENSSFTRWFSKHFQQSPSAWRQQQLRS</sequence>
<evidence type="ECO:0000256" key="3">
    <source>
        <dbReference type="ARBA" id="ARBA00023163"/>
    </source>
</evidence>
<evidence type="ECO:0000313" key="5">
    <source>
        <dbReference type="EMBL" id="MCT9811236.1"/>
    </source>
</evidence>